<dbReference type="KEGG" id="sfiy:F0344_04825"/>
<keyword evidence="2" id="KW-1185">Reference proteome</keyword>
<evidence type="ECO:0000313" key="1">
    <source>
        <dbReference type="EMBL" id="QNE74016.1"/>
    </source>
</evidence>
<gene>
    <name evidence="1" type="ORF">F0344_04825</name>
</gene>
<accession>A0A7G7BFA1</accession>
<dbReference type="RefSeq" id="WP_185297581.1">
    <property type="nucleotide sequence ID" value="NZ_CP045702.1"/>
</dbReference>
<proteinExistence type="predicted"/>
<dbReference type="EMBL" id="CP045702">
    <property type="protein sequence ID" value="QNE74016.1"/>
    <property type="molecule type" value="Genomic_DNA"/>
</dbReference>
<evidence type="ECO:0000313" key="2">
    <source>
        <dbReference type="Proteomes" id="UP000515307"/>
    </source>
</evidence>
<sequence>MSKRGTVTDYAGEALYRGDLINYASRRENGVRASDAIIRAIYFVRVEGRKFPMLKVQPTGTDSGFEPRKSLRMEHVATTHVRLLRSNVTGEQNENT</sequence>
<dbReference type="Proteomes" id="UP000515307">
    <property type="component" value="Chromosome"/>
</dbReference>
<organism evidence="1 2">
    <name type="scientific">Streptomyces finlayi</name>
    <dbReference type="NCBI Taxonomy" id="67296"/>
    <lineage>
        <taxon>Bacteria</taxon>
        <taxon>Bacillati</taxon>
        <taxon>Actinomycetota</taxon>
        <taxon>Actinomycetes</taxon>
        <taxon>Kitasatosporales</taxon>
        <taxon>Streptomycetaceae</taxon>
        <taxon>Streptomyces</taxon>
    </lineage>
</organism>
<reference evidence="2" key="1">
    <citation type="submission" date="2019-10" db="EMBL/GenBank/DDBJ databases">
        <title>Antimicrobial potential of Antarctic Bacteria.</title>
        <authorList>
            <person name="Benaud N."/>
            <person name="Edwards R.J."/>
            <person name="Ferrari B.C."/>
        </authorList>
    </citation>
    <scope>NUCLEOTIDE SEQUENCE [LARGE SCALE GENOMIC DNA]</scope>
    <source>
        <strain evidence="2">NBSH44</strain>
    </source>
</reference>
<dbReference type="AlphaFoldDB" id="A0A7G7BFA1"/>
<name>A0A7G7BFA1_9ACTN</name>
<protein>
    <submittedName>
        <fullName evidence="1">Uncharacterized protein</fullName>
    </submittedName>
</protein>